<evidence type="ECO:0000313" key="2">
    <source>
        <dbReference type="Proteomes" id="UP000324162"/>
    </source>
</evidence>
<dbReference type="Proteomes" id="UP000324162">
    <property type="component" value="Unassembled WGS sequence"/>
</dbReference>
<evidence type="ECO:0000313" key="1">
    <source>
        <dbReference type="EMBL" id="KAA1158111.1"/>
    </source>
</evidence>
<dbReference type="RefSeq" id="WP_149614906.1">
    <property type="nucleotide sequence ID" value="NZ_SEUK01000053.1"/>
</dbReference>
<reference evidence="1 2" key="1">
    <citation type="submission" date="2019-01" db="EMBL/GenBank/DDBJ databases">
        <title>Genome sequences of marine Pseudoalteromonas species.</title>
        <authorList>
            <person name="Boraston A.B."/>
            <person name="Hehemann J.-H."/>
            <person name="Vickers C.J."/>
            <person name="Salama-Alber O."/>
            <person name="Abe K."/>
            <person name="Hettle A.J."/>
        </authorList>
    </citation>
    <scope>NUCLEOTIDE SEQUENCE [LARGE SCALE GENOMIC DNA]</scope>
    <source>
        <strain evidence="1 2">PS42</strain>
    </source>
</reference>
<comment type="caution">
    <text evidence="1">The sequence shown here is derived from an EMBL/GenBank/DDBJ whole genome shotgun (WGS) entry which is preliminary data.</text>
</comment>
<gene>
    <name evidence="1" type="ORF">EU508_16075</name>
</gene>
<name>A0AB73BE83_9GAMM</name>
<dbReference type="EMBL" id="SEUK01000053">
    <property type="protein sequence ID" value="KAA1158111.1"/>
    <property type="molecule type" value="Genomic_DNA"/>
</dbReference>
<dbReference type="AlphaFoldDB" id="A0AB73BE83"/>
<organism evidence="1 2">
    <name type="scientific">Pseudoalteromonas fuliginea</name>
    <dbReference type="NCBI Taxonomy" id="1872678"/>
    <lineage>
        <taxon>Bacteria</taxon>
        <taxon>Pseudomonadati</taxon>
        <taxon>Pseudomonadota</taxon>
        <taxon>Gammaproteobacteria</taxon>
        <taxon>Alteromonadales</taxon>
        <taxon>Pseudoalteromonadaceae</taxon>
        <taxon>Pseudoalteromonas</taxon>
    </lineage>
</organism>
<accession>A0AB73BE83</accession>
<proteinExistence type="predicted"/>
<sequence>MDRPIVVVLDKLNALKVSDKTLGHILVDTLPAKQAKLAKLWNEWNKHNTNNVLQQSWEYKAQIDKFFEQLNKQNIEQAKQIPNYIIK</sequence>
<protein>
    <submittedName>
        <fullName evidence="1">Uncharacterized protein</fullName>
    </submittedName>
</protein>